<evidence type="ECO:0000313" key="1">
    <source>
        <dbReference type="EMBL" id="TGL31318.1"/>
    </source>
</evidence>
<comment type="caution">
    <text evidence="1">The sequence shown here is derived from an EMBL/GenBank/DDBJ whole genome shotgun (WGS) entry which is preliminary data.</text>
</comment>
<evidence type="ECO:0000313" key="2">
    <source>
        <dbReference type="Proteomes" id="UP000297871"/>
    </source>
</evidence>
<dbReference type="RefSeq" id="WP_135616074.1">
    <property type="nucleotide sequence ID" value="NZ_RQFY01000007.1"/>
</dbReference>
<organism evidence="1 2">
    <name type="scientific">Leptospira koniambonensis</name>
    <dbReference type="NCBI Taxonomy" id="2484950"/>
    <lineage>
        <taxon>Bacteria</taxon>
        <taxon>Pseudomonadati</taxon>
        <taxon>Spirochaetota</taxon>
        <taxon>Spirochaetia</taxon>
        <taxon>Leptospirales</taxon>
        <taxon>Leptospiraceae</taxon>
        <taxon>Leptospira</taxon>
    </lineage>
</organism>
<dbReference type="OrthoDB" id="9814045at2"/>
<keyword evidence="2" id="KW-1185">Reference proteome</keyword>
<proteinExistence type="predicted"/>
<dbReference type="EMBL" id="RQFY01000007">
    <property type="protein sequence ID" value="TGL31318.1"/>
    <property type="molecule type" value="Genomic_DNA"/>
</dbReference>
<accession>A0A4R9J4W6</accession>
<dbReference type="Proteomes" id="UP000297871">
    <property type="component" value="Unassembled WGS sequence"/>
</dbReference>
<protein>
    <submittedName>
        <fullName evidence="1">Toxin</fullName>
    </submittedName>
</protein>
<reference evidence="1" key="1">
    <citation type="journal article" date="2019" name="PLoS Negl. Trop. Dis.">
        <title>Revisiting the worldwide diversity of Leptospira species in the environment.</title>
        <authorList>
            <person name="Vincent A.T."/>
            <person name="Schiettekatte O."/>
            <person name="Bourhy P."/>
            <person name="Veyrier F.J."/>
            <person name="Picardeau M."/>
        </authorList>
    </citation>
    <scope>NUCLEOTIDE SEQUENCE [LARGE SCALE GENOMIC DNA]</scope>
    <source>
        <strain evidence="1">201800265</strain>
    </source>
</reference>
<sequence length="92" mass="10883">MIFDWDNDKNETLKSKRNISFERVVVEIESGSVLEILKHPNKKKYPNQILLIVEIDNYAWVIPAIENKDTFFFKTAYPSRKYTSIYLPEANL</sequence>
<dbReference type="AlphaFoldDB" id="A0A4R9J4W6"/>
<name>A0A4R9J4W6_9LEPT</name>
<gene>
    <name evidence="1" type="ORF">EHQ52_15385</name>
</gene>